<keyword evidence="1" id="KW-0812">Transmembrane</keyword>
<keyword evidence="3" id="KW-1185">Reference proteome</keyword>
<feature type="transmembrane region" description="Helical" evidence="1">
    <location>
        <begin position="23"/>
        <end position="43"/>
    </location>
</feature>
<dbReference type="Proteomes" id="UP000076964">
    <property type="component" value="Unassembled WGS sequence"/>
</dbReference>
<accession>A0A177E826</accession>
<gene>
    <name evidence="2" type="ORF">TH606_03480</name>
</gene>
<comment type="caution">
    <text evidence="2">The sequence shown here is derived from an EMBL/GenBank/DDBJ whole genome shotgun (WGS) entry which is preliminary data.</text>
</comment>
<proteinExistence type="predicted"/>
<name>A0A177E826_9BACT</name>
<dbReference type="EMBL" id="LSFI01000012">
    <property type="protein sequence ID" value="OAG28107.1"/>
    <property type="molecule type" value="Genomic_DNA"/>
</dbReference>
<sequence length="73" mass="8049">MNQIMNKIESKSYTHAYLSMEAFLYYGVSPQGGVVAVVILNFLGITRGRDCFATSWLAKPQYDEVGNVARNGG</sequence>
<dbReference type="STRING" id="1795632.TH606_03480"/>
<organism evidence="2 3">
    <name type="scientific">Thermodesulfatator autotrophicus</name>
    <dbReference type="NCBI Taxonomy" id="1795632"/>
    <lineage>
        <taxon>Bacteria</taxon>
        <taxon>Pseudomonadati</taxon>
        <taxon>Thermodesulfobacteriota</taxon>
        <taxon>Thermodesulfobacteria</taxon>
        <taxon>Thermodesulfobacteriales</taxon>
        <taxon>Thermodesulfatatoraceae</taxon>
        <taxon>Thermodesulfatator</taxon>
    </lineage>
</organism>
<dbReference type="AlphaFoldDB" id="A0A177E826"/>
<evidence type="ECO:0000256" key="1">
    <source>
        <dbReference type="SAM" id="Phobius"/>
    </source>
</evidence>
<reference evidence="2 3" key="1">
    <citation type="submission" date="2016-02" db="EMBL/GenBank/DDBJ databases">
        <title>Draft genome sequence of Thermodesulfatator sp. S606.</title>
        <authorList>
            <person name="Lai Q."/>
            <person name="Cao J."/>
            <person name="Dupont S."/>
            <person name="Shao Z."/>
            <person name="Jebbar M."/>
            <person name="Alain K."/>
        </authorList>
    </citation>
    <scope>NUCLEOTIDE SEQUENCE [LARGE SCALE GENOMIC DNA]</scope>
    <source>
        <strain evidence="2 3">S606</strain>
    </source>
</reference>
<protein>
    <submittedName>
        <fullName evidence="2">Uncharacterized protein</fullName>
    </submittedName>
</protein>
<evidence type="ECO:0000313" key="2">
    <source>
        <dbReference type="EMBL" id="OAG28107.1"/>
    </source>
</evidence>
<keyword evidence="1" id="KW-1133">Transmembrane helix</keyword>
<keyword evidence="1" id="KW-0472">Membrane</keyword>
<evidence type="ECO:0000313" key="3">
    <source>
        <dbReference type="Proteomes" id="UP000076964"/>
    </source>
</evidence>
<dbReference type="RefSeq" id="WP_068541309.1">
    <property type="nucleotide sequence ID" value="NZ_LSFI01000012.1"/>
</dbReference>